<evidence type="ECO:0000256" key="10">
    <source>
        <dbReference type="SAM" id="Phobius"/>
    </source>
</evidence>
<evidence type="ECO:0000256" key="8">
    <source>
        <dbReference type="ARBA" id="ARBA00022989"/>
    </source>
</evidence>
<reference evidence="11" key="1">
    <citation type="journal article" date="2014" name="Int. J. Syst. Evol. Microbiol.">
        <title>Complete genome sequence of Corynebacterium casei LMG S-19264T (=DSM 44701T), isolated from a smear-ripened cheese.</title>
        <authorList>
            <consortium name="US DOE Joint Genome Institute (JGI-PGF)"/>
            <person name="Walter F."/>
            <person name="Albersmeier A."/>
            <person name="Kalinowski J."/>
            <person name="Ruckert C."/>
        </authorList>
    </citation>
    <scope>NUCLEOTIDE SEQUENCE</scope>
    <source>
        <strain evidence="11">VKM B-2935</strain>
    </source>
</reference>
<feature type="transmembrane region" description="Helical" evidence="10">
    <location>
        <begin position="32"/>
        <end position="51"/>
    </location>
</feature>
<gene>
    <name evidence="11" type="primary">xcpZ</name>
    <name evidence="11" type="ORF">GCM10017655_14950</name>
</gene>
<name>A0A9W6K7L8_9PSED</name>
<keyword evidence="5" id="KW-0997">Cell inner membrane</keyword>
<organism evidence="11 12">
    <name type="scientific">Pseudomonas turukhanskensis</name>
    <dbReference type="NCBI Taxonomy" id="1806536"/>
    <lineage>
        <taxon>Bacteria</taxon>
        <taxon>Pseudomonadati</taxon>
        <taxon>Pseudomonadota</taxon>
        <taxon>Gammaproteobacteria</taxon>
        <taxon>Pseudomonadales</taxon>
        <taxon>Pseudomonadaceae</taxon>
        <taxon>Pseudomonas</taxon>
    </lineage>
</organism>
<evidence type="ECO:0000313" key="11">
    <source>
        <dbReference type="EMBL" id="GLK88433.1"/>
    </source>
</evidence>
<dbReference type="GO" id="GO:0005886">
    <property type="term" value="C:plasma membrane"/>
    <property type="evidence" value="ECO:0007669"/>
    <property type="project" value="UniProtKB-SubCell"/>
</dbReference>
<comment type="similarity">
    <text evidence="2">Belongs to the GSP M family.</text>
</comment>
<proteinExistence type="inferred from homology"/>
<dbReference type="GO" id="GO:0015627">
    <property type="term" value="C:type II protein secretion system complex"/>
    <property type="evidence" value="ECO:0007669"/>
    <property type="project" value="InterPro"/>
</dbReference>
<keyword evidence="7" id="KW-0653">Protein transport</keyword>
<reference evidence="11" key="2">
    <citation type="submission" date="2023-01" db="EMBL/GenBank/DDBJ databases">
        <authorList>
            <person name="Sun Q."/>
            <person name="Evtushenko L."/>
        </authorList>
    </citation>
    <scope>NUCLEOTIDE SEQUENCE</scope>
    <source>
        <strain evidence="11">VKM B-2935</strain>
    </source>
</reference>
<evidence type="ECO:0000256" key="4">
    <source>
        <dbReference type="ARBA" id="ARBA00022475"/>
    </source>
</evidence>
<dbReference type="AlphaFoldDB" id="A0A9W6K7L8"/>
<dbReference type="Gene3D" id="3.30.1360.100">
    <property type="entry name" value="General secretion pathway protein M, EpsM"/>
    <property type="match status" value="1"/>
</dbReference>
<dbReference type="SUPFAM" id="SSF103054">
    <property type="entry name" value="General secretion pathway protein M, EpsM"/>
    <property type="match status" value="1"/>
</dbReference>
<keyword evidence="8 10" id="KW-1133">Transmembrane helix</keyword>
<protein>
    <submittedName>
        <fullName evidence="11">Type II secretion system protein M</fullName>
    </submittedName>
</protein>
<dbReference type="EMBL" id="BSFN01000003">
    <property type="protein sequence ID" value="GLK88433.1"/>
    <property type="molecule type" value="Genomic_DNA"/>
</dbReference>
<evidence type="ECO:0000313" key="12">
    <source>
        <dbReference type="Proteomes" id="UP001143328"/>
    </source>
</evidence>
<evidence type="ECO:0000256" key="7">
    <source>
        <dbReference type="ARBA" id="ARBA00022927"/>
    </source>
</evidence>
<keyword evidence="3" id="KW-0813">Transport</keyword>
<evidence type="ECO:0000256" key="9">
    <source>
        <dbReference type="ARBA" id="ARBA00023136"/>
    </source>
</evidence>
<comment type="caution">
    <text evidence="11">The sequence shown here is derived from an EMBL/GenBank/DDBJ whole genome shotgun (WGS) entry which is preliminary data.</text>
</comment>
<accession>A0A9W6K7L8</accession>
<evidence type="ECO:0000256" key="3">
    <source>
        <dbReference type="ARBA" id="ARBA00022448"/>
    </source>
</evidence>
<dbReference type="InterPro" id="IPR007690">
    <property type="entry name" value="T2SS_GspM"/>
</dbReference>
<sequence length="173" mass="19272">MNAAMLKNQLAERWQRSPLQQRWTTLVPRERMALMAMLVFLLGALLYISFWQPAQHRLHNAREALAQQLELSAYLQAKAPQARALVQRPTSTVAPEQLQGLITASAAAAQLTIERIDNQGAGSLQVNLQPVAFNLLLGWLKDLEGQGVRIDEAGLDRNEDGLVTSRLTLRVVQ</sequence>
<dbReference type="RefSeq" id="WP_271194650.1">
    <property type="nucleotide sequence ID" value="NZ_BSFN01000003.1"/>
</dbReference>
<keyword evidence="6 10" id="KW-0812">Transmembrane</keyword>
<dbReference type="Pfam" id="PF04612">
    <property type="entry name" value="T2SSM"/>
    <property type="match status" value="1"/>
</dbReference>
<evidence type="ECO:0000256" key="1">
    <source>
        <dbReference type="ARBA" id="ARBA00004377"/>
    </source>
</evidence>
<dbReference type="InterPro" id="IPR023229">
    <property type="entry name" value="T2SS_M_periplasmic_sf"/>
</dbReference>
<keyword evidence="12" id="KW-1185">Reference proteome</keyword>
<dbReference type="GO" id="GO:0015628">
    <property type="term" value="P:protein secretion by the type II secretion system"/>
    <property type="evidence" value="ECO:0007669"/>
    <property type="project" value="InterPro"/>
</dbReference>
<dbReference type="Proteomes" id="UP001143328">
    <property type="component" value="Unassembled WGS sequence"/>
</dbReference>
<keyword evidence="9 10" id="KW-0472">Membrane</keyword>
<comment type="subcellular location">
    <subcellularLocation>
        <location evidence="1">Cell inner membrane</location>
        <topology evidence="1">Single-pass membrane protein</topology>
    </subcellularLocation>
</comment>
<keyword evidence="4" id="KW-1003">Cell membrane</keyword>
<evidence type="ECO:0000256" key="5">
    <source>
        <dbReference type="ARBA" id="ARBA00022519"/>
    </source>
</evidence>
<evidence type="ECO:0000256" key="2">
    <source>
        <dbReference type="ARBA" id="ARBA00010637"/>
    </source>
</evidence>
<evidence type="ECO:0000256" key="6">
    <source>
        <dbReference type="ARBA" id="ARBA00022692"/>
    </source>
</evidence>